<comment type="similarity">
    <text evidence="5">Belongs to the glutamate--cysteine ligase type 2 family. YbdK subfamily.</text>
</comment>
<keyword evidence="2 5" id="KW-0547">Nucleotide-binding</keyword>
<dbReference type="GO" id="GO:0042398">
    <property type="term" value="P:modified amino acid biosynthetic process"/>
    <property type="evidence" value="ECO:0007669"/>
    <property type="project" value="InterPro"/>
</dbReference>
<dbReference type="GO" id="GO:0004357">
    <property type="term" value="F:glutamate-cysteine ligase activity"/>
    <property type="evidence" value="ECO:0007669"/>
    <property type="project" value="UniProtKB-EC"/>
</dbReference>
<dbReference type="HAMAP" id="MF_01609">
    <property type="entry name" value="Glu_cys_ligase_2"/>
    <property type="match status" value="1"/>
</dbReference>
<reference evidence="6" key="1">
    <citation type="submission" date="2021-03" db="EMBL/GenBank/DDBJ databases">
        <title>Leucobacter chromiisoli sp. nov., isolated from chromium-containing soil of chemical plant.</title>
        <authorList>
            <person name="Xu Z."/>
        </authorList>
    </citation>
    <scope>NUCLEOTIDE SEQUENCE</scope>
    <source>
        <strain evidence="6">A2</strain>
    </source>
</reference>
<dbReference type="InterPro" id="IPR050141">
    <property type="entry name" value="GCL_type2/YbdK_subfam"/>
</dbReference>
<dbReference type="RefSeq" id="WP_208044797.1">
    <property type="nucleotide sequence ID" value="NZ_JAGDYL010000004.1"/>
</dbReference>
<keyword evidence="3 5" id="KW-0067">ATP-binding</keyword>
<sequence>MAERDGERTVQPRSFGVEEEYLLLDATSGSPTDGAAELIDRMPEHGADAEREFFSSQLETATPVCIEAGEAERSLTGFRLAAAEAATARGAVLAGTGLPPVGGETVGTVTPKDRYRAIDAEMRNAGAYQYVTGTHVHVEIPSRDAGVAVLRRLARWAPALLAMTANSPVWCGEATGFASWRYLMSMNWPLRGYPPDFIDGEDYARSVEQLVGSGVLLDSGIVTWIARLSENYPTIELRIADAQLTAGEAVSFGVIVRALVDRCLSDEAHGLEAPRIAPGLVDGALWLAARNGLESELVDPATAESVPALEFVERMVGFIQPELVRFGGQGRVDRYVERLRREGSPARRQISRFAEGGIGGLLDLYREGSAAISPEAGQG</sequence>
<organism evidence="6 7">
    <name type="scientific">Leucobacter ruminantium</name>
    <dbReference type="NCBI Taxonomy" id="1289170"/>
    <lineage>
        <taxon>Bacteria</taxon>
        <taxon>Bacillati</taxon>
        <taxon>Actinomycetota</taxon>
        <taxon>Actinomycetes</taxon>
        <taxon>Micrococcales</taxon>
        <taxon>Microbacteriaceae</taxon>
        <taxon>Leucobacter</taxon>
    </lineage>
</organism>
<comment type="function">
    <text evidence="5">ATP-dependent carboxylate-amine ligase which exhibits weak glutamate--cysteine ligase activity.</text>
</comment>
<dbReference type="Gene3D" id="3.30.590.20">
    <property type="match status" value="1"/>
</dbReference>
<evidence type="ECO:0000313" key="6">
    <source>
        <dbReference type="EMBL" id="MBO1804305.1"/>
    </source>
</evidence>
<dbReference type="InterPro" id="IPR011793">
    <property type="entry name" value="YbdK"/>
</dbReference>
<evidence type="ECO:0000313" key="7">
    <source>
        <dbReference type="Proteomes" id="UP000664398"/>
    </source>
</evidence>
<comment type="caution">
    <text evidence="6">The sequence shown here is derived from an EMBL/GenBank/DDBJ whole genome shotgun (WGS) entry which is preliminary data.</text>
</comment>
<dbReference type="InterPro" id="IPR006336">
    <property type="entry name" value="GCS2"/>
</dbReference>
<keyword evidence="7" id="KW-1185">Reference proteome</keyword>
<name>A0A939RTH5_9MICO</name>
<evidence type="ECO:0000256" key="1">
    <source>
        <dbReference type="ARBA" id="ARBA00022598"/>
    </source>
</evidence>
<dbReference type="EMBL" id="JAGDYL010000004">
    <property type="protein sequence ID" value="MBO1804305.1"/>
    <property type="molecule type" value="Genomic_DNA"/>
</dbReference>
<dbReference type="InterPro" id="IPR014746">
    <property type="entry name" value="Gln_synth/guanido_kin_cat_dom"/>
</dbReference>
<dbReference type="Proteomes" id="UP000664398">
    <property type="component" value="Unassembled WGS sequence"/>
</dbReference>
<dbReference type="EC" id="6.3.2.2" evidence="5"/>
<proteinExistence type="inferred from homology"/>
<dbReference type="PANTHER" id="PTHR36510">
    <property type="entry name" value="GLUTAMATE--CYSTEINE LIGASE 2-RELATED"/>
    <property type="match status" value="1"/>
</dbReference>
<accession>A0A939RTH5</accession>
<dbReference type="PANTHER" id="PTHR36510:SF1">
    <property type="entry name" value="GLUTAMATE--CYSTEINE LIGASE 2-RELATED"/>
    <property type="match status" value="1"/>
</dbReference>
<evidence type="ECO:0000256" key="5">
    <source>
        <dbReference type="HAMAP-Rule" id="MF_01609"/>
    </source>
</evidence>
<comment type="catalytic activity">
    <reaction evidence="4 5">
        <text>L-cysteine + L-glutamate + ATP = gamma-L-glutamyl-L-cysteine + ADP + phosphate + H(+)</text>
        <dbReference type="Rhea" id="RHEA:13285"/>
        <dbReference type="ChEBI" id="CHEBI:15378"/>
        <dbReference type="ChEBI" id="CHEBI:29985"/>
        <dbReference type="ChEBI" id="CHEBI:30616"/>
        <dbReference type="ChEBI" id="CHEBI:35235"/>
        <dbReference type="ChEBI" id="CHEBI:43474"/>
        <dbReference type="ChEBI" id="CHEBI:58173"/>
        <dbReference type="ChEBI" id="CHEBI:456216"/>
        <dbReference type="EC" id="6.3.2.2"/>
    </reaction>
</comment>
<dbReference type="Pfam" id="PF04107">
    <property type="entry name" value="GCS2"/>
    <property type="match status" value="1"/>
</dbReference>
<dbReference type="AlphaFoldDB" id="A0A939RTH5"/>
<dbReference type="NCBIfam" id="TIGR02050">
    <property type="entry name" value="gshA_cyan_rel"/>
    <property type="match status" value="1"/>
</dbReference>
<dbReference type="SUPFAM" id="SSF55931">
    <property type="entry name" value="Glutamine synthetase/guanido kinase"/>
    <property type="match status" value="1"/>
</dbReference>
<protein>
    <recommendedName>
        <fullName evidence="5">Putative glutamate--cysteine ligase 2</fullName>
        <ecNumber evidence="5">6.3.2.2</ecNumber>
    </recommendedName>
    <alternativeName>
        <fullName evidence="5">Gamma-glutamylcysteine synthetase 2</fullName>
        <shortName evidence="5">GCS 2</shortName>
        <shortName evidence="5">Gamma-GCS 2</shortName>
    </alternativeName>
</protein>
<dbReference type="GO" id="GO:0005524">
    <property type="term" value="F:ATP binding"/>
    <property type="evidence" value="ECO:0007669"/>
    <property type="project" value="UniProtKB-KW"/>
</dbReference>
<evidence type="ECO:0000256" key="2">
    <source>
        <dbReference type="ARBA" id="ARBA00022741"/>
    </source>
</evidence>
<evidence type="ECO:0000256" key="4">
    <source>
        <dbReference type="ARBA" id="ARBA00048819"/>
    </source>
</evidence>
<evidence type="ECO:0000256" key="3">
    <source>
        <dbReference type="ARBA" id="ARBA00022840"/>
    </source>
</evidence>
<keyword evidence="1 5" id="KW-0436">Ligase</keyword>
<gene>
    <name evidence="6" type="ORF">J4H91_03100</name>
</gene>